<dbReference type="InterPro" id="IPR033932">
    <property type="entry name" value="YtcJ-like"/>
</dbReference>
<dbReference type="Pfam" id="PF07969">
    <property type="entry name" value="Amidohydro_3"/>
    <property type="match status" value="1"/>
</dbReference>
<dbReference type="Pfam" id="PF00657">
    <property type="entry name" value="Lipase_GDSL"/>
    <property type="match status" value="1"/>
</dbReference>
<organism evidence="3">
    <name type="scientific">Mucochytrium quahogii</name>
    <dbReference type="NCBI Taxonomy" id="96639"/>
    <lineage>
        <taxon>Eukaryota</taxon>
        <taxon>Sar</taxon>
        <taxon>Stramenopiles</taxon>
        <taxon>Bigyra</taxon>
        <taxon>Labyrinthulomycetes</taxon>
        <taxon>Thraustochytrida</taxon>
        <taxon>Thraustochytriidae</taxon>
        <taxon>Mucochytrium</taxon>
    </lineage>
</organism>
<dbReference type="CDD" id="cd01838">
    <property type="entry name" value="Isoamyl_acetate_hydrolase_like"/>
    <property type="match status" value="1"/>
</dbReference>
<dbReference type="Gene3D" id="2.30.40.10">
    <property type="entry name" value="Urease, subunit C, domain 1"/>
    <property type="match status" value="1"/>
</dbReference>
<dbReference type="Gene3D" id="3.10.310.70">
    <property type="match status" value="1"/>
</dbReference>
<dbReference type="InterPro" id="IPR011059">
    <property type="entry name" value="Metal-dep_hydrolase_composite"/>
</dbReference>
<dbReference type="InterPro" id="IPR032466">
    <property type="entry name" value="Metal_Hydrolase"/>
</dbReference>
<dbReference type="Gene3D" id="3.20.20.140">
    <property type="entry name" value="Metal-dependent hydrolases"/>
    <property type="match status" value="1"/>
</dbReference>
<dbReference type="GO" id="GO:0016810">
    <property type="term" value="F:hydrolase activity, acting on carbon-nitrogen (but not peptide) bonds"/>
    <property type="evidence" value="ECO:0007669"/>
    <property type="project" value="InterPro"/>
</dbReference>
<gene>
    <name evidence="3" type="ORF">QSP1433_LOCUS3213</name>
</gene>
<feature type="domain" description="Amidohydrolase 3" evidence="2">
    <location>
        <begin position="301"/>
        <end position="764"/>
    </location>
</feature>
<dbReference type="PANTHER" id="PTHR22642:SF2">
    <property type="entry name" value="PROTEIN LONG AFTER FAR-RED 3"/>
    <property type="match status" value="1"/>
</dbReference>
<feature type="region of interest" description="Disordered" evidence="1">
    <location>
        <begin position="769"/>
        <end position="789"/>
    </location>
</feature>
<dbReference type="InterPro" id="IPR013108">
    <property type="entry name" value="Amidohydro_3"/>
</dbReference>
<dbReference type="SUPFAM" id="SSF51338">
    <property type="entry name" value="Composite domain of metallo-dependent hydrolases"/>
    <property type="match status" value="1"/>
</dbReference>
<evidence type="ECO:0000256" key="1">
    <source>
        <dbReference type="SAM" id="MobiDB-lite"/>
    </source>
</evidence>
<dbReference type="PANTHER" id="PTHR22642">
    <property type="entry name" value="IMIDAZOLONEPROPIONASE"/>
    <property type="match status" value="1"/>
</dbReference>
<dbReference type="Gene3D" id="3.40.50.1110">
    <property type="entry name" value="SGNH hydrolase"/>
    <property type="match status" value="1"/>
</dbReference>
<reference evidence="3" key="1">
    <citation type="submission" date="2021-01" db="EMBL/GenBank/DDBJ databases">
        <authorList>
            <person name="Corre E."/>
            <person name="Pelletier E."/>
            <person name="Niang G."/>
            <person name="Scheremetjew M."/>
            <person name="Finn R."/>
            <person name="Kale V."/>
            <person name="Holt S."/>
            <person name="Cochrane G."/>
            <person name="Meng A."/>
            <person name="Brown T."/>
            <person name="Cohen L."/>
        </authorList>
    </citation>
    <scope>NUCLEOTIDE SEQUENCE</scope>
    <source>
        <strain evidence="3">NY070348D</strain>
    </source>
</reference>
<sequence>MDVRRVVLFGDSLTAHSLDGGGWGESLCKLYSTKADVVNRGGSGYNSRWGAQLSKEVFCKEIDDGHCLAIVWFGANDAVLASSGSKQYVPVEEYGQNLSKIINNILQVYHERGCVVVLTPPPVDERMRLEHQKKKYGEQATGILERTLDNTALYAIECLDIVKEKCDSRVCYVDVFSIMESHNDYEISDFLSDGLHLSPLGNRIVFEHVLQVIEQKLCSFAPGALKTILPPNETLSTFPCKDEVEKLCLTENGNWTVFRNGSFWDWNTLSFKNWDSVVSCNGKIVKIYEDAPQSCELANCQVQDLEGGFVLPGLADAHIHVYHMGENLNSLSLVGCKSVSELVSRVKKYAEDHPEREWIVGMGWDHELMGGILPTRFDLDTAAPTGKKIFLWRVCFHIGVANTQALETCGVSLKAPVQTVEGGQIDVMKDGQTSGVLREQAVELLTGMIAETNVQTQTKYIEDGLRQCLESGLASVQTNDKGTFDIYKKLDLENRLPLRVYLTPCHTELTAPVFSESGMFGCDRVKVFADGALGSNTAALREGDDKVKGILIYPQEKLDAIVNHANRMDLRVEAHAIGDAAAESVLNAFQKAGITKSDRAVLTHCQVLAEDIIARMAMMGVIANVQPSFVPTDATWVKNRLEPSKLEHAYCWKTLLEAGVQVAGGSDAPVESCNPLQGIYDAIFRPSSQARNVGDVFQANQMLSFPQALHLYTRGAHYASRMETRRGRIEVGFDADFTVVDKNVAAQPNLLLQANVTRVYVDGEKRYSGNKTTKDVARNSGPYAPGKGGDPLLNCRCPH</sequence>
<dbReference type="AlphaFoldDB" id="A0A7S2W657"/>
<dbReference type="GO" id="GO:0016788">
    <property type="term" value="F:hydrolase activity, acting on ester bonds"/>
    <property type="evidence" value="ECO:0007669"/>
    <property type="project" value="InterPro"/>
</dbReference>
<evidence type="ECO:0000259" key="2">
    <source>
        <dbReference type="Pfam" id="PF07969"/>
    </source>
</evidence>
<name>A0A7S2W657_9STRA</name>
<dbReference type="InterPro" id="IPR036514">
    <property type="entry name" value="SGNH_hydro_sf"/>
</dbReference>
<dbReference type="SUPFAM" id="SSF51556">
    <property type="entry name" value="Metallo-dependent hydrolases"/>
    <property type="match status" value="1"/>
</dbReference>
<protein>
    <recommendedName>
        <fullName evidence="2">Amidohydrolase 3 domain-containing protein</fullName>
    </recommendedName>
</protein>
<accession>A0A7S2W657</accession>
<dbReference type="InterPro" id="IPR001087">
    <property type="entry name" value="GDSL"/>
</dbReference>
<proteinExistence type="predicted"/>
<dbReference type="SUPFAM" id="SSF52266">
    <property type="entry name" value="SGNH hydrolase"/>
    <property type="match status" value="1"/>
</dbReference>
<evidence type="ECO:0000313" key="3">
    <source>
        <dbReference type="EMBL" id="CAD9670529.1"/>
    </source>
</evidence>
<dbReference type="EMBL" id="HBHK01005445">
    <property type="protein sequence ID" value="CAD9670529.1"/>
    <property type="molecule type" value="Transcribed_RNA"/>
</dbReference>
<dbReference type="CDD" id="cd01300">
    <property type="entry name" value="YtcJ_like"/>
    <property type="match status" value="1"/>
</dbReference>